<comment type="similarity">
    <text evidence="1">Belongs to the SCO1/2 family.</text>
</comment>
<evidence type="ECO:0000256" key="1">
    <source>
        <dbReference type="ARBA" id="ARBA00010996"/>
    </source>
</evidence>
<dbReference type="GO" id="GO:0046872">
    <property type="term" value="F:metal ion binding"/>
    <property type="evidence" value="ECO:0007669"/>
    <property type="project" value="UniProtKB-KW"/>
</dbReference>
<dbReference type="SUPFAM" id="SSF52833">
    <property type="entry name" value="Thioredoxin-like"/>
    <property type="match status" value="1"/>
</dbReference>
<protein>
    <submittedName>
        <fullName evidence="5">Cytochrome oxidase Cu insertion factor (SCO1/SenC/PrrC family)</fullName>
    </submittedName>
</protein>
<dbReference type="Gene3D" id="3.40.30.10">
    <property type="entry name" value="Glutaredoxin"/>
    <property type="match status" value="1"/>
</dbReference>
<dbReference type="Proteomes" id="UP000295367">
    <property type="component" value="Unassembled WGS sequence"/>
</dbReference>
<dbReference type="PANTHER" id="PTHR12151:SF25">
    <property type="entry name" value="LINALOOL DEHYDRATASE_ISOMERASE DOMAIN-CONTAINING PROTEIN"/>
    <property type="match status" value="1"/>
</dbReference>
<organism evidence="5 6">
    <name type="scientific">Sulfurirhabdus autotrophica</name>
    <dbReference type="NCBI Taxonomy" id="1706046"/>
    <lineage>
        <taxon>Bacteria</taxon>
        <taxon>Pseudomonadati</taxon>
        <taxon>Pseudomonadota</taxon>
        <taxon>Betaproteobacteria</taxon>
        <taxon>Nitrosomonadales</taxon>
        <taxon>Sulfuricellaceae</taxon>
        <taxon>Sulfurirhabdus</taxon>
    </lineage>
</organism>
<feature type="binding site" evidence="2">
    <location>
        <position position="93"/>
    </location>
    <ligand>
        <name>Cu cation</name>
        <dbReference type="ChEBI" id="CHEBI:23378"/>
    </ligand>
</feature>
<evidence type="ECO:0000313" key="5">
    <source>
        <dbReference type="EMBL" id="TCV84755.1"/>
    </source>
</evidence>
<keyword evidence="4" id="KW-1133">Transmembrane helix</keyword>
<keyword evidence="2" id="KW-0186">Copper</keyword>
<dbReference type="Pfam" id="PF02630">
    <property type="entry name" value="SCO1-SenC"/>
    <property type="match status" value="1"/>
</dbReference>
<dbReference type="InterPro" id="IPR036249">
    <property type="entry name" value="Thioredoxin-like_sf"/>
</dbReference>
<gene>
    <name evidence="5" type="ORF">EDC63_111101</name>
</gene>
<evidence type="ECO:0000256" key="3">
    <source>
        <dbReference type="PIRSR" id="PIRSR603782-2"/>
    </source>
</evidence>
<dbReference type="OrthoDB" id="9180342at2"/>
<keyword evidence="4" id="KW-0812">Transmembrane</keyword>
<keyword evidence="6" id="KW-1185">Reference proteome</keyword>
<keyword evidence="2" id="KW-0479">Metal-binding</keyword>
<dbReference type="EMBL" id="SMCO01000011">
    <property type="protein sequence ID" value="TCV84755.1"/>
    <property type="molecule type" value="Genomic_DNA"/>
</dbReference>
<dbReference type="RefSeq" id="WP_124946225.1">
    <property type="nucleotide sequence ID" value="NZ_BHVT01000027.1"/>
</dbReference>
<feature type="binding site" evidence="2">
    <location>
        <position position="89"/>
    </location>
    <ligand>
        <name>Cu cation</name>
        <dbReference type="ChEBI" id="CHEBI:23378"/>
    </ligand>
</feature>
<keyword evidence="3" id="KW-1015">Disulfide bond</keyword>
<comment type="caution">
    <text evidence="5">The sequence shown here is derived from an EMBL/GenBank/DDBJ whole genome shotgun (WGS) entry which is preliminary data.</text>
</comment>
<sequence>MNQQTNSVNVKSNRRTLIFVMAIFALPVMASMLLYLTGWKPSATVNYGQLIQPARQIGNETLTTLDGESVQLKALHGKWTMMYFGSSSCSEACMKNLYYMRQVHAAQGKEVDRLQRVFIVTDTQAATTLKGKLVEYPDMLVWKAENTVMADLAKRFGVKYEQLAENHGIYLVDPQGNLMMHYAPGSDPAGMRKDMVRLLKYS</sequence>
<keyword evidence="4" id="KW-0472">Membrane</keyword>
<proteinExistence type="inferred from homology"/>
<dbReference type="AlphaFoldDB" id="A0A4R3XY73"/>
<evidence type="ECO:0000256" key="2">
    <source>
        <dbReference type="PIRSR" id="PIRSR603782-1"/>
    </source>
</evidence>
<evidence type="ECO:0000313" key="6">
    <source>
        <dbReference type="Proteomes" id="UP000295367"/>
    </source>
</evidence>
<reference evidence="5 6" key="1">
    <citation type="submission" date="2019-03" db="EMBL/GenBank/DDBJ databases">
        <title>Genomic Encyclopedia of Type Strains, Phase IV (KMG-IV): sequencing the most valuable type-strain genomes for metagenomic binning, comparative biology and taxonomic classification.</title>
        <authorList>
            <person name="Goeker M."/>
        </authorList>
    </citation>
    <scope>NUCLEOTIDE SEQUENCE [LARGE SCALE GENOMIC DNA]</scope>
    <source>
        <strain evidence="5 6">DSM 100309</strain>
    </source>
</reference>
<feature type="disulfide bond" description="Redox-active" evidence="3">
    <location>
        <begin position="89"/>
        <end position="93"/>
    </location>
</feature>
<accession>A0A4R3XY73</accession>
<dbReference type="PANTHER" id="PTHR12151">
    <property type="entry name" value="ELECTRON TRANSPORT PROTIN SCO1/SENC FAMILY MEMBER"/>
    <property type="match status" value="1"/>
</dbReference>
<feature type="transmembrane region" description="Helical" evidence="4">
    <location>
        <begin position="16"/>
        <end position="36"/>
    </location>
</feature>
<evidence type="ECO:0000256" key="4">
    <source>
        <dbReference type="SAM" id="Phobius"/>
    </source>
</evidence>
<name>A0A4R3XY73_9PROT</name>
<dbReference type="InterPro" id="IPR003782">
    <property type="entry name" value="SCO1/SenC"/>
</dbReference>